<keyword evidence="1" id="KW-0143">Chaperone</keyword>
<dbReference type="SUPFAM" id="SSF63491">
    <property type="entry name" value="BAG domain"/>
    <property type="match status" value="1"/>
</dbReference>
<dbReference type="PROSITE" id="PS51035">
    <property type="entry name" value="BAG"/>
    <property type="match status" value="1"/>
</dbReference>
<reference evidence="4 6" key="1">
    <citation type="submission" date="2024-04" db="EMBL/GenBank/DDBJ databases">
        <title>Genome assembly C_amara_ONT_v2.</title>
        <authorList>
            <person name="Yant L."/>
            <person name="Moore C."/>
            <person name="Slenker M."/>
        </authorList>
    </citation>
    <scope>NUCLEOTIDE SEQUENCE [LARGE SCALE GENOMIC DNA]</scope>
    <source>
        <tissue evidence="4">Leaf</tissue>
    </source>
</reference>
<dbReference type="EMBL" id="JBANAX010000693">
    <property type="protein sequence ID" value="KAL1197222.1"/>
    <property type="molecule type" value="Genomic_DNA"/>
</dbReference>
<evidence type="ECO:0000313" key="4">
    <source>
        <dbReference type="EMBL" id="KAL1197222.1"/>
    </source>
</evidence>
<dbReference type="InterPro" id="IPR039773">
    <property type="entry name" value="BAG_chaperone_regulator"/>
</dbReference>
<dbReference type="EMBL" id="JBANAX010000243">
    <property type="protein sequence ID" value="KAL1217611.1"/>
    <property type="molecule type" value="Genomic_DNA"/>
</dbReference>
<accession>A0ABD0ZRH6</accession>
<dbReference type="InterPro" id="IPR003103">
    <property type="entry name" value="BAG_domain"/>
</dbReference>
<dbReference type="InterPro" id="IPR036533">
    <property type="entry name" value="BAG_dom_sf"/>
</dbReference>
<sequence length="92" mass="10593">MRNQEEAKIDRVSDEVGRLSNKVVALEGNVKGGIRAEDKKFVVLIELLMIQMLKLDEIEAKGELKVRRKREVCRIQSILESLDEMRARNRGT</sequence>
<evidence type="ECO:0000259" key="3">
    <source>
        <dbReference type="PROSITE" id="PS51035"/>
    </source>
</evidence>
<evidence type="ECO:0000313" key="6">
    <source>
        <dbReference type="Proteomes" id="UP001558713"/>
    </source>
</evidence>
<organism evidence="4 6">
    <name type="scientific">Cardamine amara subsp. amara</name>
    <dbReference type="NCBI Taxonomy" id="228776"/>
    <lineage>
        <taxon>Eukaryota</taxon>
        <taxon>Viridiplantae</taxon>
        <taxon>Streptophyta</taxon>
        <taxon>Embryophyta</taxon>
        <taxon>Tracheophyta</taxon>
        <taxon>Spermatophyta</taxon>
        <taxon>Magnoliopsida</taxon>
        <taxon>eudicotyledons</taxon>
        <taxon>Gunneridae</taxon>
        <taxon>Pentapetalae</taxon>
        <taxon>rosids</taxon>
        <taxon>malvids</taxon>
        <taxon>Brassicales</taxon>
        <taxon>Brassicaceae</taxon>
        <taxon>Cardamineae</taxon>
        <taxon>Cardamine</taxon>
    </lineage>
</organism>
<dbReference type="Gene3D" id="1.20.58.120">
    <property type="entry name" value="BAG domain"/>
    <property type="match status" value="1"/>
</dbReference>
<dbReference type="SMART" id="SM00264">
    <property type="entry name" value="BAG"/>
    <property type="match status" value="1"/>
</dbReference>
<protein>
    <submittedName>
        <fullName evidence="4">BAG family molecular chaperone regulator 4</fullName>
    </submittedName>
</protein>
<dbReference type="Proteomes" id="UP001558713">
    <property type="component" value="Unassembled WGS sequence"/>
</dbReference>
<feature type="coiled-coil region" evidence="2">
    <location>
        <begin position="2"/>
        <end position="29"/>
    </location>
</feature>
<comment type="caution">
    <text evidence="4">The sequence shown here is derived from an EMBL/GenBank/DDBJ whole genome shotgun (WGS) entry which is preliminary data.</text>
</comment>
<dbReference type="AlphaFoldDB" id="A0ABD0ZRH6"/>
<evidence type="ECO:0000256" key="2">
    <source>
        <dbReference type="SAM" id="Coils"/>
    </source>
</evidence>
<evidence type="ECO:0000256" key="1">
    <source>
        <dbReference type="ARBA" id="ARBA00023186"/>
    </source>
</evidence>
<keyword evidence="6" id="KW-1185">Reference proteome</keyword>
<dbReference type="PANTHER" id="PTHR12329">
    <property type="entry name" value="BCL2-ASSOCIATED ATHANOGENE"/>
    <property type="match status" value="1"/>
</dbReference>
<dbReference type="Pfam" id="PF02179">
    <property type="entry name" value="BAG"/>
    <property type="match status" value="1"/>
</dbReference>
<proteinExistence type="predicted"/>
<evidence type="ECO:0000313" key="5">
    <source>
        <dbReference type="EMBL" id="KAL1217611.1"/>
    </source>
</evidence>
<name>A0ABD0ZRH6_CARAN</name>
<feature type="domain" description="BAG" evidence="3">
    <location>
        <begin position="5"/>
        <end position="86"/>
    </location>
</feature>
<keyword evidence="2" id="KW-0175">Coiled coil</keyword>
<gene>
    <name evidence="5" type="ORF">V5N11_004770</name>
    <name evidence="4" type="ORF">V5N11_011371</name>
</gene>
<dbReference type="PANTHER" id="PTHR12329:SF16">
    <property type="entry name" value="BAG FAMILY MOLECULAR CHAPERONE REGULATOR 1"/>
    <property type="match status" value="1"/>
</dbReference>